<evidence type="ECO:0000313" key="4">
    <source>
        <dbReference type="Proteomes" id="UP000186437"/>
    </source>
</evidence>
<reference evidence="4" key="2">
    <citation type="submission" date="2016-12" db="EMBL/GenBank/DDBJ databases">
        <authorList>
            <person name="Gulvik C.A."/>
        </authorList>
    </citation>
    <scope>NUCLEOTIDE SEQUENCE [LARGE SCALE GENOMIC DNA]</scope>
    <source>
        <strain evidence="4">ATCC 51725</strain>
    </source>
</reference>
<evidence type="ECO:0000313" key="1">
    <source>
        <dbReference type="EMBL" id="OLF50671.1"/>
    </source>
</evidence>
<evidence type="ECO:0000313" key="2">
    <source>
        <dbReference type="EMBL" id="SUN04999.1"/>
    </source>
</evidence>
<keyword evidence="4" id="KW-1185">Reference proteome</keyword>
<dbReference type="EMBL" id="MSJL01000003">
    <property type="protein sequence ID" value="OLF50671.1"/>
    <property type="molecule type" value="Genomic_DNA"/>
</dbReference>
<dbReference type="EMBL" id="UHEN01000004">
    <property type="protein sequence ID" value="SUN41209.1"/>
    <property type="molecule type" value="Genomic_DNA"/>
</dbReference>
<accession>A0A1Q8EFT1</accession>
<dbReference type="EMBL" id="UHEN01000001">
    <property type="protein sequence ID" value="SUN04999.1"/>
    <property type="molecule type" value="Genomic_DNA"/>
</dbReference>
<reference evidence="2 5" key="3">
    <citation type="submission" date="2018-06" db="EMBL/GenBank/DDBJ databases">
        <authorList>
            <consortium name="Pathogen Informatics"/>
            <person name="Doyle S."/>
        </authorList>
    </citation>
    <scope>NUCLEOTIDE SEQUENCE [LARGE SCALE GENOMIC DNA]</scope>
    <source>
        <strain evidence="2 5">NCTC12957</strain>
    </source>
</reference>
<protein>
    <recommendedName>
        <fullName evidence="6">DUF1149 family protein</fullName>
    </recommendedName>
</protein>
<gene>
    <name evidence="1" type="ORF">BU200_01235</name>
    <name evidence="2" type="ORF">NCTC12957_00086</name>
    <name evidence="3" type="ORF">NCTC12957_02285</name>
</gene>
<dbReference type="OrthoDB" id="2235798at2"/>
<name>A0A1Q8EFT1_STRAI</name>
<proteinExistence type="predicted"/>
<evidence type="ECO:0000313" key="3">
    <source>
        <dbReference type="EMBL" id="SUN41209.1"/>
    </source>
</evidence>
<evidence type="ECO:0000313" key="5">
    <source>
        <dbReference type="Proteomes" id="UP000255213"/>
    </source>
</evidence>
<evidence type="ECO:0008006" key="6">
    <source>
        <dbReference type="Google" id="ProtNLM"/>
    </source>
</evidence>
<dbReference type="Proteomes" id="UP000255213">
    <property type="component" value="Unassembled WGS sequence"/>
</dbReference>
<dbReference type="AlphaFoldDB" id="A0A1Q8EFT1"/>
<sequence>MKSTNIEIRRIAFSKFEFNIGNTRGEENEGRASVNVGLPDREEGQENQLLLMKMIISYPDNQYQVDAEIDAVYSVLISDLPEDISQDGEFQQALVEPMIEKLRLYVGLFSEGAYGAVQIPNMNFNQD</sequence>
<organism evidence="1 4">
    <name type="scientific">Streptococcus acidominimus</name>
    <dbReference type="NCBI Taxonomy" id="1326"/>
    <lineage>
        <taxon>Bacteria</taxon>
        <taxon>Bacillati</taxon>
        <taxon>Bacillota</taxon>
        <taxon>Bacilli</taxon>
        <taxon>Lactobacillales</taxon>
        <taxon>Streptococcaceae</taxon>
        <taxon>Streptococcus</taxon>
    </lineage>
</organism>
<dbReference type="Proteomes" id="UP000186437">
    <property type="component" value="Unassembled WGS sequence"/>
</dbReference>
<reference evidence="1" key="1">
    <citation type="submission" date="2016-12" db="EMBL/GenBank/DDBJ databases">
        <authorList>
            <person name="Song W.-J."/>
            <person name="Kurnit D.M."/>
        </authorList>
    </citation>
    <scope>NUCLEOTIDE SEQUENCE [LARGE SCALE GENOMIC DNA]</scope>
    <source>
        <strain evidence="1">ATCC 51725</strain>
    </source>
</reference>
<dbReference type="RefSeq" id="WP_075098415.1">
    <property type="nucleotide sequence ID" value="NZ_MSJL01000003.1"/>
</dbReference>